<dbReference type="InParanoid" id="A0A1E7FUF4"/>
<reference evidence="2 3" key="1">
    <citation type="submission" date="2016-09" db="EMBL/GenBank/DDBJ databases">
        <title>Extensive genetic diversity and differential bi-allelic expression allows diatom success in the polar Southern Ocean.</title>
        <authorList>
            <consortium name="DOE Joint Genome Institute"/>
            <person name="Mock T."/>
            <person name="Otillar R.P."/>
            <person name="Strauss J."/>
            <person name="Dupont C."/>
            <person name="Frickenhaus S."/>
            <person name="Maumus F."/>
            <person name="Mcmullan M."/>
            <person name="Sanges R."/>
            <person name="Schmutz J."/>
            <person name="Toseland A."/>
            <person name="Valas R."/>
            <person name="Veluchamy A."/>
            <person name="Ward B.J."/>
            <person name="Allen A."/>
            <person name="Barry K."/>
            <person name="Falciatore A."/>
            <person name="Ferrante M."/>
            <person name="Fortunato A.E."/>
            <person name="Gloeckner G."/>
            <person name="Gruber A."/>
            <person name="Hipkin R."/>
            <person name="Janech M."/>
            <person name="Kroth P."/>
            <person name="Leese F."/>
            <person name="Lindquist E."/>
            <person name="Lyon B.R."/>
            <person name="Martin J."/>
            <person name="Mayer C."/>
            <person name="Parker M."/>
            <person name="Quesneville H."/>
            <person name="Raymond J."/>
            <person name="Uhlig C."/>
            <person name="Valentin K.U."/>
            <person name="Worden A.Z."/>
            <person name="Armbrust E.V."/>
            <person name="Bowler C."/>
            <person name="Green B."/>
            <person name="Moulton V."/>
            <person name="Van Oosterhout C."/>
            <person name="Grigoriev I."/>
        </authorList>
    </citation>
    <scope>NUCLEOTIDE SEQUENCE [LARGE SCALE GENOMIC DNA]</scope>
    <source>
        <strain evidence="2 3">CCMP1102</strain>
    </source>
</reference>
<feature type="region of interest" description="Disordered" evidence="1">
    <location>
        <begin position="69"/>
        <end position="111"/>
    </location>
</feature>
<name>A0A1E7FUF4_9STRA</name>
<evidence type="ECO:0000313" key="3">
    <source>
        <dbReference type="Proteomes" id="UP000095751"/>
    </source>
</evidence>
<dbReference type="AlphaFoldDB" id="A0A1E7FUF4"/>
<proteinExistence type="predicted"/>
<evidence type="ECO:0000256" key="1">
    <source>
        <dbReference type="SAM" id="MobiDB-lite"/>
    </source>
</evidence>
<dbReference type="Proteomes" id="UP000095751">
    <property type="component" value="Unassembled WGS sequence"/>
</dbReference>
<feature type="compositionally biased region" description="Polar residues" evidence="1">
    <location>
        <begin position="70"/>
        <end position="80"/>
    </location>
</feature>
<organism evidence="2 3">
    <name type="scientific">Fragilariopsis cylindrus CCMP1102</name>
    <dbReference type="NCBI Taxonomy" id="635003"/>
    <lineage>
        <taxon>Eukaryota</taxon>
        <taxon>Sar</taxon>
        <taxon>Stramenopiles</taxon>
        <taxon>Ochrophyta</taxon>
        <taxon>Bacillariophyta</taxon>
        <taxon>Bacillariophyceae</taxon>
        <taxon>Bacillariophycidae</taxon>
        <taxon>Bacillariales</taxon>
        <taxon>Bacillariaceae</taxon>
        <taxon>Fragilariopsis</taxon>
    </lineage>
</organism>
<evidence type="ECO:0000313" key="2">
    <source>
        <dbReference type="EMBL" id="OEU21791.1"/>
    </source>
</evidence>
<sequence>MSTLRIKFETGLIPITYHDPRLTLKLAVMTTLLEWKVTKNITKECFTKFTVTCKAFCQKKNPLVQPLKLDTSNNEATTDTGGRAIPADSDSSNSSDDDDIFDGAGGIGCSE</sequence>
<dbReference type="EMBL" id="KV784353">
    <property type="protein sequence ID" value="OEU21791.1"/>
    <property type="molecule type" value="Genomic_DNA"/>
</dbReference>
<dbReference type="KEGG" id="fcy:FRACYDRAFT_231937"/>
<protein>
    <submittedName>
        <fullName evidence="2">Uncharacterized protein</fullName>
    </submittedName>
</protein>
<keyword evidence="3" id="KW-1185">Reference proteome</keyword>
<accession>A0A1E7FUF4</accession>
<gene>
    <name evidence="2" type="ORF">FRACYDRAFT_231937</name>
</gene>